<dbReference type="PIRSF" id="PIRSF000390">
    <property type="entry name" value="PLP_StrS"/>
    <property type="match status" value="1"/>
</dbReference>
<dbReference type="SUPFAM" id="SSF53383">
    <property type="entry name" value="PLP-dependent transferases"/>
    <property type="match status" value="1"/>
</dbReference>
<protein>
    <submittedName>
        <fullName evidence="6">Erythromycin biosynthesis sensory transduction protein EryC1</fullName>
    </submittedName>
</protein>
<accession>A0A7R7IED5</accession>
<sequence>MNIKYADFTHIHNSIKSELDEAYQRVINSQWFISGNELSNFENEYAKYCNTKYCIGVGNGLEAIRLILNAYDIKQGDEVIVPSNTFIATVLAVSYVGATPILVEPDEDTLLINPRLIEKNITKNTKAIIAVHLYGRVCDMNAIQKIADKYKIKVIEDAAQAHGAEYYGKMVGNLGDAAAFSFYPGKNLGALGDAGAIVTDDEQLALKLKALRNYGSLEKYNHIYKGVNSRLDELQAAFLNVKLKCLNKWNQERVSIAKRYETEIHNSKIRIIKTNEQKINVYHIFPIFCKEREELKRYLEGKGIDTLIHYPIPIHLQRAYVDMGKKIGDYPIAETIAQTELSIPLYPGMKEEEISYIINSVNEF</sequence>
<gene>
    <name evidence="6" type="ORF">bsdtb5_38220</name>
</gene>
<dbReference type="EMBL" id="AP024169">
    <property type="protein sequence ID" value="BCN32527.1"/>
    <property type="molecule type" value="Genomic_DNA"/>
</dbReference>
<dbReference type="GO" id="GO:0008483">
    <property type="term" value="F:transaminase activity"/>
    <property type="evidence" value="ECO:0007669"/>
    <property type="project" value="TreeGrafter"/>
</dbReference>
<dbReference type="InterPro" id="IPR000653">
    <property type="entry name" value="DegT/StrS_aminotransferase"/>
</dbReference>
<dbReference type="Gene3D" id="3.90.1150.10">
    <property type="entry name" value="Aspartate Aminotransferase, domain 1"/>
    <property type="match status" value="1"/>
</dbReference>
<feature type="modified residue" description="N6-(pyridoxal phosphate)lysine" evidence="4">
    <location>
        <position position="186"/>
    </location>
</feature>
<dbReference type="FunFam" id="3.40.640.10:FF:000089">
    <property type="entry name" value="Aminotransferase, DegT/DnrJ/EryC1/StrS family"/>
    <property type="match status" value="1"/>
</dbReference>
<keyword evidence="1 4" id="KW-0663">Pyridoxal phosphate</keyword>
<dbReference type="InterPro" id="IPR015424">
    <property type="entry name" value="PyrdxlP-dep_Trfase"/>
</dbReference>
<dbReference type="PANTHER" id="PTHR30244:SF36">
    <property type="entry name" value="3-OXO-GLUCOSE-6-PHOSPHATE:GLUTAMATE AMINOTRANSFERASE"/>
    <property type="match status" value="1"/>
</dbReference>
<dbReference type="Proteomes" id="UP000595897">
    <property type="component" value="Chromosome"/>
</dbReference>
<proteinExistence type="inferred from homology"/>
<dbReference type="RefSeq" id="WP_271713571.1">
    <property type="nucleotide sequence ID" value="NZ_AP024169.1"/>
</dbReference>
<name>A0A7R7IED5_9FIRM</name>
<dbReference type="GO" id="GO:0030170">
    <property type="term" value="F:pyridoxal phosphate binding"/>
    <property type="evidence" value="ECO:0007669"/>
    <property type="project" value="UniProtKB-ARBA"/>
</dbReference>
<evidence type="ECO:0000313" key="6">
    <source>
        <dbReference type="EMBL" id="BCN32527.1"/>
    </source>
</evidence>
<reference evidence="6 7" key="1">
    <citation type="submission" date="2020-11" db="EMBL/GenBank/DDBJ databases">
        <title>Draft genome sequencing of a Lachnospiraceae strain isolated from anoxic soil subjected to BSD treatment.</title>
        <authorList>
            <person name="Uek A."/>
            <person name="Tonouchi A."/>
        </authorList>
    </citation>
    <scope>NUCLEOTIDE SEQUENCE [LARGE SCALE GENOMIC DNA]</scope>
    <source>
        <strain evidence="6 7">TB5</strain>
    </source>
</reference>
<evidence type="ECO:0000256" key="4">
    <source>
        <dbReference type="PIRSR" id="PIRSR000390-2"/>
    </source>
</evidence>
<dbReference type="InterPro" id="IPR015421">
    <property type="entry name" value="PyrdxlP-dep_Trfase_major"/>
</dbReference>
<keyword evidence="7" id="KW-1185">Reference proteome</keyword>
<evidence type="ECO:0000256" key="3">
    <source>
        <dbReference type="PIRSR" id="PIRSR000390-1"/>
    </source>
</evidence>
<organism evidence="6 7">
    <name type="scientific">Anaeromicropila herbilytica</name>
    <dbReference type="NCBI Taxonomy" id="2785025"/>
    <lineage>
        <taxon>Bacteria</taxon>
        <taxon>Bacillati</taxon>
        <taxon>Bacillota</taxon>
        <taxon>Clostridia</taxon>
        <taxon>Lachnospirales</taxon>
        <taxon>Lachnospiraceae</taxon>
        <taxon>Anaeromicropila</taxon>
    </lineage>
</organism>
<evidence type="ECO:0000313" key="7">
    <source>
        <dbReference type="Proteomes" id="UP000595897"/>
    </source>
</evidence>
<evidence type="ECO:0000256" key="1">
    <source>
        <dbReference type="ARBA" id="ARBA00022898"/>
    </source>
</evidence>
<dbReference type="Gene3D" id="3.40.640.10">
    <property type="entry name" value="Type I PLP-dependent aspartate aminotransferase-like (Major domain)"/>
    <property type="match status" value="1"/>
</dbReference>
<dbReference type="PANTHER" id="PTHR30244">
    <property type="entry name" value="TRANSAMINASE"/>
    <property type="match status" value="1"/>
</dbReference>
<dbReference type="AlphaFoldDB" id="A0A7R7IED5"/>
<dbReference type="GO" id="GO:0000271">
    <property type="term" value="P:polysaccharide biosynthetic process"/>
    <property type="evidence" value="ECO:0007669"/>
    <property type="project" value="TreeGrafter"/>
</dbReference>
<dbReference type="KEGG" id="ahb:bsdtb5_38220"/>
<dbReference type="InterPro" id="IPR015422">
    <property type="entry name" value="PyrdxlP-dep_Trfase_small"/>
</dbReference>
<comment type="similarity">
    <text evidence="2 5">Belongs to the DegT/DnrJ/EryC1 family.</text>
</comment>
<dbReference type="Pfam" id="PF01041">
    <property type="entry name" value="DegT_DnrJ_EryC1"/>
    <property type="match status" value="1"/>
</dbReference>
<evidence type="ECO:0000256" key="5">
    <source>
        <dbReference type="RuleBase" id="RU004508"/>
    </source>
</evidence>
<evidence type="ECO:0000256" key="2">
    <source>
        <dbReference type="ARBA" id="ARBA00037999"/>
    </source>
</evidence>
<dbReference type="CDD" id="cd00616">
    <property type="entry name" value="AHBA_syn"/>
    <property type="match status" value="1"/>
</dbReference>
<feature type="active site" description="Proton acceptor" evidence="3">
    <location>
        <position position="186"/>
    </location>
</feature>